<protein>
    <submittedName>
        <fullName evidence="1">Uncharacterized protein</fullName>
    </submittedName>
</protein>
<dbReference type="EMBL" id="CP002083">
    <property type="protein sequence ID" value="ADJ22480.1"/>
    <property type="molecule type" value="Genomic_DNA"/>
</dbReference>
<dbReference type="AlphaFoldDB" id="D8JSZ5"/>
<evidence type="ECO:0000313" key="2">
    <source>
        <dbReference type="Proteomes" id="UP000002033"/>
    </source>
</evidence>
<keyword evidence="2" id="KW-1185">Reference proteome</keyword>
<dbReference type="HOGENOM" id="CLU_1068641_0_0_5"/>
<dbReference type="STRING" id="582899.Hden_0659"/>
<sequence>MTLTLANGRLDHTETMTQELSGIADDMTSLLPLFRDGGSISGLILPTEHAARFKAMAIDAKAMLDQQLGRANDYSMNLLHAVNSGAGGYFGGPSYASVEEAAQIVRAGIGAISRSAAKPVSVGITRPAYVDPVRTAQLRALISDKWDFSRLVELCRELNVAAANQCHMSTGFLLRSIMNHVAPIFGFESFARVASEYPFAKSVKAGMQRLQGQGRDGADFHLHQPIRTQESLPTATQVAFSQELDVLLSEVIRVARASGE</sequence>
<dbReference type="Proteomes" id="UP000002033">
    <property type="component" value="Chromosome"/>
</dbReference>
<gene>
    <name evidence="1" type="ordered locus">Hden_0659</name>
</gene>
<dbReference type="KEGG" id="hdn:Hden_0659"/>
<dbReference type="eggNOG" id="ENOG50331F0">
    <property type="taxonomic scope" value="Bacteria"/>
</dbReference>
<dbReference type="RefSeq" id="WP_013214697.1">
    <property type="nucleotide sequence ID" value="NC_014313.1"/>
</dbReference>
<proteinExistence type="predicted"/>
<evidence type="ECO:0000313" key="1">
    <source>
        <dbReference type="EMBL" id="ADJ22480.1"/>
    </source>
</evidence>
<accession>D8JSZ5</accession>
<name>D8JSZ5_HYPDA</name>
<reference evidence="2" key="1">
    <citation type="journal article" date="2011" name="J. Bacteriol.">
        <title>Genome sequences of eight morphologically diverse alphaproteobacteria.</title>
        <authorList>
            <consortium name="US DOE Joint Genome Institute"/>
            <person name="Brown P.J."/>
            <person name="Kysela D.T."/>
            <person name="Buechlein A."/>
            <person name="Hemmerich C."/>
            <person name="Brun Y.V."/>
        </authorList>
    </citation>
    <scope>NUCLEOTIDE SEQUENCE [LARGE SCALE GENOMIC DNA]</scope>
    <source>
        <strain evidence="2">ATCC 51888 / DSM 1869 / NCIB 11706 / TK 0415</strain>
    </source>
</reference>
<organism evidence="1 2">
    <name type="scientific">Hyphomicrobium denitrificans (strain ATCC 51888 / DSM 1869 / NCIMB 11706 / TK 0415)</name>
    <dbReference type="NCBI Taxonomy" id="582899"/>
    <lineage>
        <taxon>Bacteria</taxon>
        <taxon>Pseudomonadati</taxon>
        <taxon>Pseudomonadota</taxon>
        <taxon>Alphaproteobacteria</taxon>
        <taxon>Hyphomicrobiales</taxon>
        <taxon>Hyphomicrobiaceae</taxon>
        <taxon>Hyphomicrobium</taxon>
    </lineage>
</organism>